<dbReference type="RefSeq" id="WP_380134462.1">
    <property type="nucleotide sequence ID" value="NZ_JBHLUI010000002.1"/>
</dbReference>
<name>A0ABV5LPM9_9ACTN</name>
<gene>
    <name evidence="8" type="ORF">ACFFVI_03635</name>
</gene>
<dbReference type="InterPro" id="IPR036390">
    <property type="entry name" value="WH_DNA-bd_sf"/>
</dbReference>
<dbReference type="InterPro" id="IPR011008">
    <property type="entry name" value="Dimeric_a/b-barrel"/>
</dbReference>
<feature type="compositionally biased region" description="Low complexity" evidence="4">
    <location>
        <begin position="37"/>
        <end position="46"/>
    </location>
</feature>
<feature type="domain" description="Transcription regulator AsnC/Lrp ligand binding" evidence="5">
    <location>
        <begin position="114"/>
        <end position="183"/>
    </location>
</feature>
<keyword evidence="2" id="KW-0238">DNA-binding</keyword>
<dbReference type="SMART" id="SM00344">
    <property type="entry name" value="HTH_ASNC"/>
    <property type="match status" value="2"/>
</dbReference>
<evidence type="ECO:0000313" key="8">
    <source>
        <dbReference type="EMBL" id="MFB9376053.1"/>
    </source>
</evidence>
<accession>A0ABV5LPM9</accession>
<organism evidence="8 9">
    <name type="scientific">Kineococcus gynurae</name>
    <dbReference type="NCBI Taxonomy" id="452979"/>
    <lineage>
        <taxon>Bacteria</taxon>
        <taxon>Bacillati</taxon>
        <taxon>Actinomycetota</taxon>
        <taxon>Actinomycetes</taxon>
        <taxon>Kineosporiales</taxon>
        <taxon>Kineosporiaceae</taxon>
        <taxon>Kineococcus</taxon>
    </lineage>
</organism>
<evidence type="ECO:0000256" key="1">
    <source>
        <dbReference type="ARBA" id="ARBA00023015"/>
    </source>
</evidence>
<evidence type="ECO:0000259" key="5">
    <source>
        <dbReference type="Pfam" id="PF01037"/>
    </source>
</evidence>
<evidence type="ECO:0000256" key="3">
    <source>
        <dbReference type="ARBA" id="ARBA00023163"/>
    </source>
</evidence>
<reference evidence="8 9" key="1">
    <citation type="submission" date="2024-09" db="EMBL/GenBank/DDBJ databases">
        <authorList>
            <person name="Sun Q."/>
            <person name="Mori K."/>
        </authorList>
    </citation>
    <scope>NUCLEOTIDE SEQUENCE [LARGE SCALE GENOMIC DNA]</scope>
    <source>
        <strain evidence="8 9">TISTR 1856</strain>
    </source>
</reference>
<dbReference type="Pfam" id="PF01037">
    <property type="entry name" value="AsnC_trans_reg"/>
    <property type="match status" value="2"/>
</dbReference>
<dbReference type="InterPro" id="IPR005471">
    <property type="entry name" value="Tscrpt_reg_IclR_N"/>
</dbReference>
<dbReference type="Pfam" id="PF13404">
    <property type="entry name" value="HTH_AsnC-type"/>
    <property type="match status" value="1"/>
</dbReference>
<comment type="caution">
    <text evidence="8">The sequence shown here is derived from an EMBL/GenBank/DDBJ whole genome shotgun (WGS) entry which is preliminary data.</text>
</comment>
<evidence type="ECO:0000313" key="9">
    <source>
        <dbReference type="Proteomes" id="UP001589748"/>
    </source>
</evidence>
<dbReference type="Gene3D" id="1.10.10.10">
    <property type="entry name" value="Winged helix-like DNA-binding domain superfamily/Winged helix DNA-binding domain"/>
    <property type="match status" value="2"/>
</dbReference>
<evidence type="ECO:0000259" key="6">
    <source>
        <dbReference type="Pfam" id="PF09339"/>
    </source>
</evidence>
<dbReference type="InterPro" id="IPR000485">
    <property type="entry name" value="AsnC-type_HTH_dom"/>
</dbReference>
<feature type="domain" description="HTH iclR-type" evidence="6">
    <location>
        <begin position="230"/>
        <end position="267"/>
    </location>
</feature>
<dbReference type="Gene3D" id="3.30.70.920">
    <property type="match status" value="2"/>
</dbReference>
<dbReference type="SUPFAM" id="SSF46785">
    <property type="entry name" value="Winged helix' DNA-binding domain"/>
    <property type="match status" value="2"/>
</dbReference>
<dbReference type="InterPro" id="IPR036388">
    <property type="entry name" value="WH-like_DNA-bd_sf"/>
</dbReference>
<dbReference type="Pfam" id="PF09339">
    <property type="entry name" value="HTH_IclR"/>
    <property type="match status" value="1"/>
</dbReference>
<dbReference type="PRINTS" id="PR00033">
    <property type="entry name" value="HTHASNC"/>
</dbReference>
<evidence type="ECO:0000259" key="7">
    <source>
        <dbReference type="Pfam" id="PF13404"/>
    </source>
</evidence>
<dbReference type="PANTHER" id="PTHR30154">
    <property type="entry name" value="LEUCINE-RESPONSIVE REGULATORY PROTEIN"/>
    <property type="match status" value="1"/>
</dbReference>
<feature type="region of interest" description="Disordered" evidence="4">
    <location>
        <begin position="1"/>
        <end position="46"/>
    </location>
</feature>
<feature type="domain" description="Transcription regulator AsnC/Lrp ligand binding" evidence="5">
    <location>
        <begin position="285"/>
        <end position="354"/>
    </location>
</feature>
<protein>
    <submittedName>
        <fullName evidence="8">Lrp/AsnC family transcriptional regulator</fullName>
    </submittedName>
</protein>
<evidence type="ECO:0000256" key="2">
    <source>
        <dbReference type="ARBA" id="ARBA00023125"/>
    </source>
</evidence>
<sequence length="377" mass="40330">MNGPEGNDSPATPVAAPVVTSSGTDGLSVVHHPTPEPTAAPRRPGPVTLDELDLDLVAALQVAPRAPFNVLADALGSSASTIGRRLTRLQDERILLVVGQIEWSLVSDTHPQHIWIRTRPGTADQVAAALAELPETQFVASTAGRADVHLTVHARARSDVQRLIQAAGAVPGVRSTHSELVLRAVTRPDAWRLHRLGEEQLAILAPEVPPAPGTTTSHELTTQERAVARLLHADGRIAASEVGRLLGLSRSSAHRIVQSLLHRGVVRPRVEVEPQHLGFAIEVAVQLEVRPGATTALAEWCAAHPSARYVSVVAGAASIVHQGVFRDEESLAAFLEHDLADLDGLVGWDVSVVLDVLQRYFIRRERGLISGEVTTLL</sequence>
<keyword evidence="3" id="KW-0804">Transcription</keyword>
<dbReference type="PANTHER" id="PTHR30154:SF34">
    <property type="entry name" value="TRANSCRIPTIONAL REGULATOR AZLB"/>
    <property type="match status" value="1"/>
</dbReference>
<keyword evidence="9" id="KW-1185">Reference proteome</keyword>
<dbReference type="InterPro" id="IPR019888">
    <property type="entry name" value="Tscrpt_reg_AsnC-like"/>
</dbReference>
<dbReference type="EMBL" id="JBHMDM010000002">
    <property type="protein sequence ID" value="MFB9376053.1"/>
    <property type="molecule type" value="Genomic_DNA"/>
</dbReference>
<evidence type="ECO:0000256" key="4">
    <source>
        <dbReference type="SAM" id="MobiDB-lite"/>
    </source>
</evidence>
<keyword evidence="1" id="KW-0805">Transcription regulation</keyword>
<proteinExistence type="predicted"/>
<dbReference type="SUPFAM" id="SSF54909">
    <property type="entry name" value="Dimeric alpha+beta barrel"/>
    <property type="match status" value="2"/>
</dbReference>
<dbReference type="Proteomes" id="UP001589748">
    <property type="component" value="Unassembled WGS sequence"/>
</dbReference>
<feature type="domain" description="HTH asnC-type" evidence="7">
    <location>
        <begin position="49"/>
        <end position="90"/>
    </location>
</feature>
<dbReference type="InterPro" id="IPR019887">
    <property type="entry name" value="Tscrpt_reg_AsnC/Lrp_C"/>
</dbReference>